<organism evidence="1 2">
    <name type="scientific">Novosphingobium resinovorum</name>
    <dbReference type="NCBI Taxonomy" id="158500"/>
    <lineage>
        <taxon>Bacteria</taxon>
        <taxon>Pseudomonadati</taxon>
        <taxon>Pseudomonadota</taxon>
        <taxon>Alphaproteobacteria</taxon>
        <taxon>Sphingomonadales</taxon>
        <taxon>Sphingomonadaceae</taxon>
        <taxon>Novosphingobium</taxon>
    </lineage>
</organism>
<accession>A0A1D8AEG6</accession>
<dbReference type="Proteomes" id="UP000094626">
    <property type="component" value="Plasmid pSA2"/>
</dbReference>
<dbReference type="AlphaFoldDB" id="A0A1D8AEG6"/>
<sequence>MARRGASISHKKGRPIVTRTIEPALVGSYPAANGREFLPVSGPELGRTQFAIERVLGSFPLAYGRFVLLISLLENGAYAQPFERAIMNMGLLCTNADDSRYEAVRIESICRRFDVAAVVGVSAEVLTGLDEAGFALDAVFRDRIVWARADAFDRLSQVPGIRSLRLMAEVGPAFALQCSAGEGVHVDSIEWYCTASDGAIVLSSRLLRATPFEAHRSEVPGALIAEPCPCGNADLRLALG</sequence>
<evidence type="ECO:0000313" key="2">
    <source>
        <dbReference type="Proteomes" id="UP000094626"/>
    </source>
</evidence>
<reference evidence="2" key="1">
    <citation type="journal article" date="2017" name="J. Biotechnol.">
        <title>Complete genome sequence of Novosphingobium resinovorum SA1, a versatile xenobiotic-degrading bacterium capable of utilizing sulfanilic acid.</title>
        <authorList>
            <person name="Hegedus B."/>
            <person name="Kos P.B."/>
            <person name="Balint B."/>
            <person name="Maroti G."/>
            <person name="Gan H.M."/>
            <person name="Perei K."/>
            <person name="Rakhely G."/>
        </authorList>
    </citation>
    <scope>NUCLEOTIDE SEQUENCE [LARGE SCALE GENOMIC DNA]</scope>
    <source>
        <strain evidence="2">SA1</strain>
    </source>
</reference>
<proteinExistence type="predicted"/>
<name>A0A1D8AEG6_9SPHN</name>
<gene>
    <name evidence="1" type="ORF">BES08_27005</name>
</gene>
<dbReference type="KEGG" id="nre:BES08_27005"/>
<evidence type="ECO:0000313" key="1">
    <source>
        <dbReference type="EMBL" id="AOR80506.1"/>
    </source>
</evidence>
<keyword evidence="2" id="KW-1185">Reference proteome</keyword>
<dbReference type="EMBL" id="CP017077">
    <property type="protein sequence ID" value="AOR80506.1"/>
    <property type="molecule type" value="Genomic_DNA"/>
</dbReference>
<keyword evidence="1" id="KW-0614">Plasmid</keyword>
<geneLocation type="plasmid" evidence="1 2">
    <name>pSA2</name>
</geneLocation>
<protein>
    <submittedName>
        <fullName evidence="1">Uncharacterized protein</fullName>
    </submittedName>
</protein>